<name>A0ABP0KWA1_9DINO</name>
<protein>
    <recommendedName>
        <fullName evidence="1">ABC1 atypical kinase-like domain-containing protein</fullName>
    </recommendedName>
</protein>
<evidence type="ECO:0000313" key="3">
    <source>
        <dbReference type="Proteomes" id="UP001642484"/>
    </source>
</evidence>
<dbReference type="Pfam" id="PF03109">
    <property type="entry name" value="ABC1"/>
    <property type="match status" value="1"/>
</dbReference>
<dbReference type="Proteomes" id="UP001642484">
    <property type="component" value="Unassembled WGS sequence"/>
</dbReference>
<dbReference type="PANTHER" id="PTHR43173:SF19">
    <property type="entry name" value="AARF DOMAIN-CONTAINING PROTEIN KINASE 1"/>
    <property type="match status" value="1"/>
</dbReference>
<proteinExistence type="predicted"/>
<comment type="caution">
    <text evidence="2">The sequence shown here is derived from an EMBL/GenBank/DDBJ whole genome shotgun (WGS) entry which is preliminary data.</text>
</comment>
<keyword evidence="3" id="KW-1185">Reference proteome</keyword>
<dbReference type="InterPro" id="IPR011009">
    <property type="entry name" value="Kinase-like_dom_sf"/>
</dbReference>
<organism evidence="2 3">
    <name type="scientific">Durusdinium trenchii</name>
    <dbReference type="NCBI Taxonomy" id="1381693"/>
    <lineage>
        <taxon>Eukaryota</taxon>
        <taxon>Sar</taxon>
        <taxon>Alveolata</taxon>
        <taxon>Dinophyceae</taxon>
        <taxon>Suessiales</taxon>
        <taxon>Symbiodiniaceae</taxon>
        <taxon>Durusdinium</taxon>
    </lineage>
</organism>
<dbReference type="InterPro" id="IPR051130">
    <property type="entry name" value="Mito_struct-func_regulator"/>
</dbReference>
<dbReference type="PANTHER" id="PTHR43173">
    <property type="entry name" value="ABC1 FAMILY PROTEIN"/>
    <property type="match status" value="1"/>
</dbReference>
<dbReference type="SUPFAM" id="SSF56112">
    <property type="entry name" value="Protein kinase-like (PK-like)"/>
    <property type="match status" value="1"/>
</dbReference>
<dbReference type="InterPro" id="IPR004147">
    <property type="entry name" value="ABC1_dom"/>
</dbReference>
<reference evidence="2 3" key="1">
    <citation type="submission" date="2024-02" db="EMBL/GenBank/DDBJ databases">
        <authorList>
            <person name="Chen Y."/>
            <person name="Shah S."/>
            <person name="Dougan E. K."/>
            <person name="Thang M."/>
            <person name="Chan C."/>
        </authorList>
    </citation>
    <scope>NUCLEOTIDE SEQUENCE [LARGE SCALE GENOMIC DNA]</scope>
</reference>
<evidence type="ECO:0000313" key="2">
    <source>
        <dbReference type="EMBL" id="CAK9031151.1"/>
    </source>
</evidence>
<feature type="domain" description="ABC1 atypical kinase-like" evidence="1">
    <location>
        <begin position="33"/>
        <end position="262"/>
    </location>
</feature>
<evidence type="ECO:0000259" key="1">
    <source>
        <dbReference type="Pfam" id="PF03109"/>
    </source>
</evidence>
<sequence length="500" mass="54149">MCSSNGGIFVKMGQHAATLAPAVPAEYVERLAQLQDRAPESTWAEVLEVLNTELPGGTTASLDFDAAPVGSASLAQVHRAERRGTEREGAEVAVKVQHPNIQAVVQSDLFIVRCLDNILSLIFKEEGFSMAWAIDEFEKTVSTELDFREEAQHADRCRAFFRAHRGSGKLRGGRIVVPGIHHDLTTQRVLVMDFSRGLPIARLTAAVRKCREGGTTELTWEEERAAEAAPEAARLLAEAFGAMCFSEGFLHCDPHPGNLLVELPQVTDERGRRGSCVICAAGDSGSWVVLRALQRSAASDVRAVGGHDPTRLESAATAELLPLYFTNRSMSTYAGLGQPITLEEKDRLKQQLLESGVLPEGGGSVAMAGLALLADRLPADFLMVMRTMHLVAALHRDLGGTAAERFACYAAAASHGRWERTGWMNAWFQPRLFHLRWSLKEAGMKLHAPHAGREHFSIARCLAELGNQRGEKAAADALHSSAGLAGHSSAVRCVPDLLGT</sequence>
<accession>A0ABP0KWA1</accession>
<gene>
    <name evidence="2" type="ORF">CCMP2556_LOCUS18167</name>
</gene>
<dbReference type="EMBL" id="CAXAMN010010224">
    <property type="protein sequence ID" value="CAK9031151.1"/>
    <property type="molecule type" value="Genomic_DNA"/>
</dbReference>